<evidence type="ECO:0000256" key="12">
    <source>
        <dbReference type="ARBA" id="ARBA00023136"/>
    </source>
</evidence>
<dbReference type="KEGG" id="dao:Desac_1115"/>
<name>F2NCB5_DESAR</name>
<evidence type="ECO:0000256" key="1">
    <source>
        <dbReference type="ARBA" id="ARBA00004429"/>
    </source>
</evidence>
<dbReference type="GO" id="GO:0005886">
    <property type="term" value="C:plasma membrane"/>
    <property type="evidence" value="ECO:0007669"/>
    <property type="project" value="UniProtKB-SubCell"/>
</dbReference>
<dbReference type="STRING" id="880072.Desac_1115"/>
<evidence type="ECO:0000313" key="19">
    <source>
        <dbReference type="EMBL" id="AEB08979.1"/>
    </source>
</evidence>
<gene>
    <name evidence="19" type="ordered locus">Desac_1115</name>
</gene>
<evidence type="ECO:0000256" key="8">
    <source>
        <dbReference type="ARBA" id="ARBA00022989"/>
    </source>
</evidence>
<dbReference type="CDD" id="cd01879">
    <property type="entry name" value="FeoB"/>
    <property type="match status" value="1"/>
</dbReference>
<feature type="binding site" evidence="14">
    <location>
        <begin position="36"/>
        <end position="40"/>
    </location>
    <ligand>
        <name>GTP</name>
        <dbReference type="ChEBI" id="CHEBI:37565"/>
        <label>1</label>
    </ligand>
</feature>
<proteinExistence type="inferred from homology"/>
<dbReference type="Pfam" id="PF07664">
    <property type="entry name" value="FeoB_C"/>
    <property type="match status" value="1"/>
</dbReference>
<dbReference type="NCBIfam" id="TIGR00437">
    <property type="entry name" value="feoB"/>
    <property type="match status" value="1"/>
</dbReference>
<dbReference type="InterPro" id="IPR011642">
    <property type="entry name" value="Gate_dom"/>
</dbReference>
<evidence type="ECO:0000256" key="5">
    <source>
        <dbReference type="ARBA" id="ARBA00022519"/>
    </source>
</evidence>
<comment type="similarity">
    <text evidence="16">Belongs to the TRAFAC class TrmE-Era-EngA-EngB-Septin-like GTPase superfamily. FeoB GTPase (TC 9.A.8) family.</text>
</comment>
<evidence type="ECO:0000256" key="6">
    <source>
        <dbReference type="ARBA" id="ARBA00022692"/>
    </source>
</evidence>
<evidence type="ECO:0000256" key="4">
    <source>
        <dbReference type="ARBA" id="ARBA00022496"/>
    </source>
</evidence>
<keyword evidence="8 16" id="KW-1133">Transmembrane helix</keyword>
<dbReference type="RefSeq" id="WP_013706091.1">
    <property type="nucleotide sequence ID" value="NC_015388.1"/>
</dbReference>
<keyword evidence="9 16" id="KW-0408">Iron</keyword>
<keyword evidence="5" id="KW-0997">Cell inner membrane</keyword>
<keyword evidence="17" id="KW-0175">Coiled coil</keyword>
<dbReference type="InterPro" id="IPR006073">
    <property type="entry name" value="GTP-bd"/>
</dbReference>
<dbReference type="eggNOG" id="COG0370">
    <property type="taxonomic scope" value="Bacteria"/>
</dbReference>
<evidence type="ECO:0000313" key="20">
    <source>
        <dbReference type="Proteomes" id="UP000000483"/>
    </source>
</evidence>
<feature type="transmembrane region" description="Helical" evidence="16">
    <location>
        <begin position="427"/>
        <end position="453"/>
    </location>
</feature>
<dbReference type="PROSITE" id="PS51711">
    <property type="entry name" value="G_FEOB"/>
    <property type="match status" value="1"/>
</dbReference>
<keyword evidence="12 16" id="KW-0472">Membrane</keyword>
<dbReference type="AlphaFoldDB" id="F2NCB5"/>
<dbReference type="InterPro" id="IPR011640">
    <property type="entry name" value="Fe2_transport_prot_B_C"/>
</dbReference>
<dbReference type="FunFam" id="3.40.50.300:FF:000426">
    <property type="entry name" value="Ferrous iron transport protein B"/>
    <property type="match status" value="1"/>
</dbReference>
<feature type="transmembrane region" description="Helical" evidence="16">
    <location>
        <begin position="288"/>
        <end position="307"/>
    </location>
</feature>
<dbReference type="InterPro" id="IPR050860">
    <property type="entry name" value="FeoB_GTPase"/>
</dbReference>
<feature type="binding site" evidence="15">
    <location>
        <position position="25"/>
    </location>
    <ligand>
        <name>Mg(2+)</name>
        <dbReference type="ChEBI" id="CHEBI:18420"/>
        <label>2</label>
    </ligand>
</feature>
<dbReference type="Gene3D" id="3.40.50.300">
    <property type="entry name" value="P-loop containing nucleotide triphosphate hydrolases"/>
    <property type="match status" value="1"/>
</dbReference>
<evidence type="ECO:0000256" key="3">
    <source>
        <dbReference type="ARBA" id="ARBA00022475"/>
    </source>
</evidence>
<feature type="transmembrane region" description="Helical" evidence="16">
    <location>
        <begin position="349"/>
        <end position="373"/>
    </location>
</feature>
<feature type="binding site" evidence="14">
    <location>
        <begin position="11"/>
        <end position="18"/>
    </location>
    <ligand>
        <name>GTP</name>
        <dbReference type="ChEBI" id="CHEBI:37565"/>
        <label>1</label>
    </ligand>
</feature>
<keyword evidence="20" id="KW-1185">Reference proteome</keyword>
<dbReference type="PANTHER" id="PTHR43185:SF1">
    <property type="entry name" value="FE(2+) TRANSPORTER FEOB"/>
    <property type="match status" value="1"/>
</dbReference>
<dbReference type="Gene3D" id="1.10.287.1770">
    <property type="match status" value="1"/>
</dbReference>
<comment type="subcellular location">
    <subcellularLocation>
        <location evidence="1 16">Cell inner membrane</location>
        <topology evidence="1 16">Multi-pass membrane protein</topology>
    </subcellularLocation>
</comment>
<dbReference type="OrthoDB" id="9809127at2"/>
<feature type="transmembrane region" description="Helical" evidence="16">
    <location>
        <begin position="670"/>
        <end position="694"/>
    </location>
</feature>
<keyword evidence="10" id="KW-0406">Ion transport</keyword>
<evidence type="ECO:0000256" key="13">
    <source>
        <dbReference type="NCBIfam" id="TIGR00437"/>
    </source>
</evidence>
<evidence type="ECO:0000256" key="15">
    <source>
        <dbReference type="PIRSR" id="PIRSR603373-2"/>
    </source>
</evidence>
<feature type="transmembrane region" description="Helical" evidence="16">
    <location>
        <begin position="517"/>
        <end position="538"/>
    </location>
</feature>
<feature type="coiled-coil region" evidence="17">
    <location>
        <begin position="545"/>
        <end position="600"/>
    </location>
</feature>
<dbReference type="GO" id="GO:0015093">
    <property type="term" value="F:ferrous iron transmembrane transporter activity"/>
    <property type="evidence" value="ECO:0007669"/>
    <property type="project" value="UniProtKB-UniRule"/>
</dbReference>
<reference evidence="19 20" key="1">
    <citation type="journal article" date="2011" name="Stand. Genomic Sci.">
        <title>Complete genome sequence of the acetate-degrading sulfate reducer Desulfobacca acetoxidans type strain (ASRB2).</title>
        <authorList>
            <person name="Goker M."/>
            <person name="Teshima H."/>
            <person name="Lapidus A."/>
            <person name="Nolan M."/>
            <person name="Lucas S."/>
            <person name="Hammon N."/>
            <person name="Deshpande S."/>
            <person name="Cheng J.F."/>
            <person name="Tapia R."/>
            <person name="Han C."/>
            <person name="Goodwin L."/>
            <person name="Pitluck S."/>
            <person name="Huntemann M."/>
            <person name="Liolios K."/>
            <person name="Ivanova N."/>
            <person name="Pagani I."/>
            <person name="Mavromatis K."/>
            <person name="Ovchinikova G."/>
            <person name="Pati A."/>
            <person name="Chen A."/>
            <person name="Palaniappan K."/>
            <person name="Land M."/>
            <person name="Hauser L."/>
            <person name="Brambilla E.M."/>
            <person name="Rohde M."/>
            <person name="Spring S."/>
            <person name="Detter J.C."/>
            <person name="Woyke T."/>
            <person name="Bristow J."/>
            <person name="Eisen J.A."/>
            <person name="Markowitz V."/>
            <person name="Hugenholtz P."/>
            <person name="Kyrpides N.C."/>
            <person name="Klenk H.P."/>
        </authorList>
    </citation>
    <scope>NUCLEOTIDE SEQUENCE [LARGE SCALE GENOMIC DNA]</scope>
    <source>
        <strain evidence="20">ATCC 700848 / DSM 11109 / ASRB2</strain>
    </source>
</reference>
<evidence type="ECO:0000256" key="10">
    <source>
        <dbReference type="ARBA" id="ARBA00023065"/>
    </source>
</evidence>
<keyword evidence="3" id="KW-1003">Cell membrane</keyword>
<feature type="transmembrane region" description="Helical" evidence="16">
    <location>
        <begin position="700"/>
        <end position="722"/>
    </location>
</feature>
<feature type="transmembrane region" description="Helical" evidence="16">
    <location>
        <begin position="460"/>
        <end position="484"/>
    </location>
</feature>
<feature type="binding site" evidence="15">
    <location>
        <position position="22"/>
    </location>
    <ligand>
        <name>Mg(2+)</name>
        <dbReference type="ChEBI" id="CHEBI:18420"/>
        <label>1</label>
    </ligand>
</feature>
<keyword evidence="6 16" id="KW-0812">Transmembrane</keyword>
<comment type="function">
    <text evidence="16">Probable transporter of a GTP-driven Fe(2+) uptake system.</text>
</comment>
<dbReference type="Pfam" id="PF02421">
    <property type="entry name" value="FeoB_N"/>
    <property type="match status" value="1"/>
</dbReference>
<dbReference type="HOGENOM" id="CLU_013350_3_0_7"/>
<dbReference type="GO" id="GO:0005525">
    <property type="term" value="F:GTP binding"/>
    <property type="evidence" value="ECO:0007669"/>
    <property type="project" value="UniProtKB-KW"/>
</dbReference>
<evidence type="ECO:0000259" key="18">
    <source>
        <dbReference type="PROSITE" id="PS51711"/>
    </source>
</evidence>
<evidence type="ECO:0000256" key="16">
    <source>
        <dbReference type="RuleBase" id="RU362098"/>
    </source>
</evidence>
<keyword evidence="15" id="KW-0460">Magnesium</keyword>
<dbReference type="Pfam" id="PF17910">
    <property type="entry name" value="FeoB_Cyto"/>
    <property type="match status" value="1"/>
</dbReference>
<keyword evidence="4 16" id="KW-0410">Iron transport</keyword>
<dbReference type="Proteomes" id="UP000000483">
    <property type="component" value="Chromosome"/>
</dbReference>
<keyword evidence="11 14" id="KW-0342">GTP-binding</keyword>
<evidence type="ECO:0000256" key="2">
    <source>
        <dbReference type="ARBA" id="ARBA00022448"/>
    </source>
</evidence>
<dbReference type="InterPro" id="IPR030389">
    <property type="entry name" value="G_FEOB_dom"/>
</dbReference>
<dbReference type="SUPFAM" id="SSF52540">
    <property type="entry name" value="P-loop containing nucleoside triphosphate hydrolases"/>
    <property type="match status" value="1"/>
</dbReference>
<dbReference type="InterPro" id="IPR041069">
    <property type="entry name" value="FeoB_Cyto"/>
</dbReference>
<protein>
    <recommendedName>
        <fullName evidence="13 16">Ferrous iron transport protein B</fullName>
    </recommendedName>
</protein>
<accession>F2NCB5</accession>
<dbReference type="InterPro" id="IPR027417">
    <property type="entry name" value="P-loop_NTPase"/>
</dbReference>
<organism evidence="19 20">
    <name type="scientific">Desulfobacca acetoxidans (strain ATCC 700848 / DSM 11109 / ASRB2)</name>
    <dbReference type="NCBI Taxonomy" id="880072"/>
    <lineage>
        <taxon>Bacteria</taxon>
        <taxon>Pseudomonadati</taxon>
        <taxon>Thermodesulfobacteriota</taxon>
        <taxon>Desulfobaccia</taxon>
        <taxon>Desulfobaccales</taxon>
        <taxon>Desulfobaccaceae</taxon>
        <taxon>Desulfobacca</taxon>
    </lineage>
</organism>
<sequence>MAKTLTVALAGNPNVGKTALFNNLTGARQHVANWPGVTVEKKEGKVYFGDYEITIIDLPGTYSLSPFSLEEIIARNFIVDEKPDVVINVIDASNLERNLFLSAQIIDLGAKMVFALNMVDTAATRGIQIDQARLAELWGVPVAPTVANRNQGTKELIEAVIRTAEARDPVSRHIHIDYGSDVEAALIKIEAVLARDPNLAGGHYPRWLATKLLELDPDVIRRLEQSPQRSQVIAQVEESRRQLEKTWGEDASVLVAERRYGFLGGTVREVQRQELARRVVLSEQVDKVLTHQLFGFPFFLFFIWLLFQMTFTLGEQPTEWIQAGVGWLKGVAQAQIADVWLRNLVADGIIAGVGSVLVFLPQITLLFLGISFLDDTGYMARVAFIMDRIMHALGLHGKSFIPMLMGFGCNVPAIMATRGLSSHRDRVLTMLLVPLMSCSARLPVYVLFAGVFFPKRAGQVIFGLYLLGIVMSVLLGMLFSRFLLKGQEEPFVMELPPYRLPAMRGLIVHMWDRVTVYLKRMGTVILIASIVIWFLGAYPKNQQLIASFEQEKNQVEARFEAQAKALRDNPNFTTLNDKLIQEKEAALTELTQRQKAEEMRQTFIGRLGAAFEPLMQPLGFDWRMSVSLVTGFVAKEIVVSTMGVLYGVGETADEASESLQQAIKASGVSAAAALAFMVFVLLYTPCLATVVTLWRESGSLGWMWFSLGYQLLLAWTAAWAVVRLGRVLGLG</sequence>
<evidence type="ECO:0000256" key="17">
    <source>
        <dbReference type="SAM" id="Coils"/>
    </source>
</evidence>
<feature type="binding site" evidence="14">
    <location>
        <begin position="57"/>
        <end position="60"/>
    </location>
    <ligand>
        <name>GTP</name>
        <dbReference type="ChEBI" id="CHEBI:37565"/>
        <label>1</label>
    </ligand>
</feature>
<evidence type="ECO:0000256" key="11">
    <source>
        <dbReference type="ARBA" id="ARBA00023134"/>
    </source>
</evidence>
<keyword evidence="15" id="KW-0479">Metal-binding</keyword>
<evidence type="ECO:0000256" key="14">
    <source>
        <dbReference type="PIRSR" id="PIRSR603373-1"/>
    </source>
</evidence>
<keyword evidence="2 16" id="KW-0813">Transport</keyword>
<feature type="binding site" evidence="14">
    <location>
        <begin position="117"/>
        <end position="120"/>
    </location>
    <ligand>
        <name>GTP</name>
        <dbReference type="ChEBI" id="CHEBI:37565"/>
        <label>1</label>
    </ligand>
</feature>
<feature type="binding site" evidence="15">
    <location>
        <position position="26"/>
    </location>
    <ligand>
        <name>Mg(2+)</name>
        <dbReference type="ChEBI" id="CHEBI:18420"/>
        <label>2</label>
    </ligand>
</feature>
<feature type="domain" description="FeoB-type G" evidence="18">
    <location>
        <begin position="4"/>
        <end position="166"/>
    </location>
</feature>
<dbReference type="GO" id="GO:0046872">
    <property type="term" value="F:metal ion binding"/>
    <property type="evidence" value="ECO:0007669"/>
    <property type="project" value="UniProtKB-KW"/>
</dbReference>
<evidence type="ECO:0000256" key="7">
    <source>
        <dbReference type="ARBA" id="ARBA00022741"/>
    </source>
</evidence>
<feature type="transmembrane region" description="Helical" evidence="16">
    <location>
        <begin position="393"/>
        <end position="415"/>
    </location>
</feature>
<dbReference type="PRINTS" id="PR00326">
    <property type="entry name" value="GTP1OBG"/>
</dbReference>
<dbReference type="InterPro" id="IPR003373">
    <property type="entry name" value="Fe2_transport_prot-B"/>
</dbReference>
<dbReference type="Pfam" id="PF07670">
    <property type="entry name" value="Gate"/>
    <property type="match status" value="2"/>
</dbReference>
<dbReference type="EMBL" id="CP002629">
    <property type="protein sequence ID" value="AEB08979.1"/>
    <property type="molecule type" value="Genomic_DNA"/>
</dbReference>
<reference evidence="20" key="2">
    <citation type="submission" date="2011-03" db="EMBL/GenBank/DDBJ databases">
        <title>The complete genome of Desulfobacca acetoxidans DSM 11109.</title>
        <authorList>
            <consortium name="US DOE Joint Genome Institute (JGI-PGF)"/>
            <person name="Lucas S."/>
            <person name="Copeland A."/>
            <person name="Lapidus A."/>
            <person name="Bruce D."/>
            <person name="Goodwin L."/>
            <person name="Pitluck S."/>
            <person name="Peters L."/>
            <person name="Kyrpides N."/>
            <person name="Mavromatis K."/>
            <person name="Ivanova N."/>
            <person name="Ovchinnikova G."/>
            <person name="Teshima H."/>
            <person name="Detter J.C."/>
            <person name="Han C."/>
            <person name="Land M."/>
            <person name="Hauser L."/>
            <person name="Markowitz V."/>
            <person name="Cheng J.-F."/>
            <person name="Hugenholtz P."/>
            <person name="Woyke T."/>
            <person name="Wu D."/>
            <person name="Spring S."/>
            <person name="Schueler E."/>
            <person name="Brambilla E."/>
            <person name="Klenk H.-P."/>
            <person name="Eisen J.A."/>
        </authorList>
    </citation>
    <scope>NUCLEOTIDE SEQUENCE [LARGE SCALE GENOMIC DNA]</scope>
    <source>
        <strain evidence="20">ATCC 700848 / DSM 11109 / ASRB2</strain>
    </source>
</reference>
<keyword evidence="7 14" id="KW-0547">Nucleotide-binding</keyword>
<evidence type="ECO:0000256" key="9">
    <source>
        <dbReference type="ARBA" id="ARBA00023004"/>
    </source>
</evidence>
<dbReference type="PANTHER" id="PTHR43185">
    <property type="entry name" value="FERROUS IRON TRANSPORT PROTEIN B"/>
    <property type="match status" value="1"/>
</dbReference>